<evidence type="ECO:0000313" key="2">
    <source>
        <dbReference type="Proteomes" id="UP000824165"/>
    </source>
</evidence>
<dbReference type="Proteomes" id="UP000824165">
    <property type="component" value="Unassembled WGS sequence"/>
</dbReference>
<dbReference type="Pfam" id="PF09551">
    <property type="entry name" value="Spore_II_R"/>
    <property type="match status" value="1"/>
</dbReference>
<protein>
    <submittedName>
        <fullName evidence="1">Stage II sporulation protein R</fullName>
    </submittedName>
</protein>
<proteinExistence type="predicted"/>
<evidence type="ECO:0000313" key="1">
    <source>
        <dbReference type="EMBL" id="HIT85773.1"/>
    </source>
</evidence>
<comment type="caution">
    <text evidence="1">The sequence shown here is derived from an EMBL/GenBank/DDBJ whole genome shotgun (WGS) entry which is preliminary data.</text>
</comment>
<dbReference type="InterPro" id="IPR014202">
    <property type="entry name" value="Spore_II_R"/>
</dbReference>
<accession>A0A9D1KPM9</accession>
<dbReference type="AlphaFoldDB" id="A0A9D1KPM9"/>
<sequence length="194" mass="21612">MKKIIYSLVISLVLTAGITSLCGGFEEEMQNGITRLHIVADSDSRRAQSVKLKVRDAVLENVDLSEENFLEKAEQTARGVLKAEGENYGAKAYYGKFYFPSKQYKNITLPAGEYYGVRLVLGSGSGQNWWCVMYPPMCAVGGDEAKLEKSSEKLLRSSVSPESCELITDNGDKVKIKFKTVEIAQNIKHWLSEK</sequence>
<name>A0A9D1KPM9_9FIRM</name>
<reference evidence="1" key="2">
    <citation type="journal article" date="2021" name="PeerJ">
        <title>Extensive microbial diversity within the chicken gut microbiome revealed by metagenomics and culture.</title>
        <authorList>
            <person name="Gilroy R."/>
            <person name="Ravi A."/>
            <person name="Getino M."/>
            <person name="Pursley I."/>
            <person name="Horton D.L."/>
            <person name="Alikhan N.F."/>
            <person name="Baker D."/>
            <person name="Gharbi K."/>
            <person name="Hall N."/>
            <person name="Watson M."/>
            <person name="Adriaenssens E.M."/>
            <person name="Foster-Nyarko E."/>
            <person name="Jarju S."/>
            <person name="Secka A."/>
            <person name="Antonio M."/>
            <person name="Oren A."/>
            <person name="Chaudhuri R.R."/>
            <person name="La Ragione R."/>
            <person name="Hildebrand F."/>
            <person name="Pallen M.J."/>
        </authorList>
    </citation>
    <scope>NUCLEOTIDE SEQUENCE</scope>
    <source>
        <strain evidence="1">CHK181-108</strain>
    </source>
</reference>
<reference evidence="1" key="1">
    <citation type="submission" date="2020-10" db="EMBL/GenBank/DDBJ databases">
        <authorList>
            <person name="Gilroy R."/>
        </authorList>
    </citation>
    <scope>NUCLEOTIDE SEQUENCE</scope>
    <source>
        <strain evidence="1">CHK181-108</strain>
    </source>
</reference>
<organism evidence="1 2">
    <name type="scientific">Candidatus Ornithomonoglobus intestinigallinarum</name>
    <dbReference type="NCBI Taxonomy" id="2840894"/>
    <lineage>
        <taxon>Bacteria</taxon>
        <taxon>Bacillati</taxon>
        <taxon>Bacillota</taxon>
        <taxon>Clostridia</taxon>
        <taxon>Candidatus Ornithomonoglobus</taxon>
    </lineage>
</organism>
<gene>
    <name evidence="1" type="ORF">IAA60_07715</name>
</gene>
<dbReference type="EMBL" id="DVLU01000076">
    <property type="protein sequence ID" value="HIT85773.1"/>
    <property type="molecule type" value="Genomic_DNA"/>
</dbReference>